<dbReference type="InterPro" id="IPR007060">
    <property type="entry name" value="FtsL/DivIC"/>
</dbReference>
<dbReference type="Pfam" id="PF04977">
    <property type="entry name" value="DivIC"/>
    <property type="match status" value="1"/>
</dbReference>
<keyword evidence="3" id="KW-1185">Reference proteome</keyword>
<dbReference type="AlphaFoldDB" id="A0A511YWV9"/>
<protein>
    <recommendedName>
        <fullName evidence="4">Septum formation initiator</fullName>
    </recommendedName>
</protein>
<proteinExistence type="predicted"/>
<feature type="region of interest" description="Disordered" evidence="1">
    <location>
        <begin position="104"/>
        <end position="123"/>
    </location>
</feature>
<evidence type="ECO:0000313" key="3">
    <source>
        <dbReference type="Proteomes" id="UP000321484"/>
    </source>
</evidence>
<reference evidence="2 3" key="1">
    <citation type="submission" date="2019-07" db="EMBL/GenBank/DDBJ databases">
        <title>Whole genome shotgun sequence of Actinotalea fermentans NBRC 105374.</title>
        <authorList>
            <person name="Hosoyama A."/>
            <person name="Uohara A."/>
            <person name="Ohji S."/>
            <person name="Ichikawa N."/>
        </authorList>
    </citation>
    <scope>NUCLEOTIDE SEQUENCE [LARGE SCALE GENOMIC DNA]</scope>
    <source>
        <strain evidence="2 3">NBRC 105374</strain>
    </source>
</reference>
<dbReference type="EMBL" id="BJYK01000003">
    <property type="protein sequence ID" value="GEN79694.1"/>
    <property type="molecule type" value="Genomic_DNA"/>
</dbReference>
<organism evidence="2 3">
    <name type="scientific">Actinotalea fermentans</name>
    <dbReference type="NCBI Taxonomy" id="43671"/>
    <lineage>
        <taxon>Bacteria</taxon>
        <taxon>Bacillati</taxon>
        <taxon>Actinomycetota</taxon>
        <taxon>Actinomycetes</taxon>
        <taxon>Micrococcales</taxon>
        <taxon>Cellulomonadaceae</taxon>
        <taxon>Actinotalea</taxon>
    </lineage>
</organism>
<accession>A0A511YWV9</accession>
<comment type="caution">
    <text evidence="2">The sequence shown here is derived from an EMBL/GenBank/DDBJ whole genome shotgun (WGS) entry which is preliminary data.</text>
</comment>
<sequence length="156" mass="16762">MAAESRPVRLARVLSVRAIVLGVVLLAGFTLLFPTVRAYLGQRAELDALATQVAQAEADEQSLQRDLDRWEDPAYVAAQARERLSYVLPGETAYRVIDPEVVVEPEEDPADPTSEAGPTLPVGGAVNPWYTTVWESLEVAGTAPVPAPEDAPEATP</sequence>
<dbReference type="Proteomes" id="UP000321484">
    <property type="component" value="Unassembled WGS sequence"/>
</dbReference>
<evidence type="ECO:0008006" key="4">
    <source>
        <dbReference type="Google" id="ProtNLM"/>
    </source>
</evidence>
<name>A0A511YWV9_9CELL</name>
<evidence type="ECO:0000313" key="2">
    <source>
        <dbReference type="EMBL" id="GEN79694.1"/>
    </source>
</evidence>
<gene>
    <name evidence="2" type="ORF">AFE02nite_14280</name>
</gene>
<evidence type="ECO:0000256" key="1">
    <source>
        <dbReference type="SAM" id="MobiDB-lite"/>
    </source>
</evidence>